<dbReference type="PROSITE" id="PS51186">
    <property type="entry name" value="GNAT"/>
    <property type="match status" value="1"/>
</dbReference>
<keyword evidence="1" id="KW-0808">Transferase</keyword>
<dbReference type="InterPro" id="IPR000182">
    <property type="entry name" value="GNAT_dom"/>
</dbReference>
<dbReference type="PANTHER" id="PTHR43072">
    <property type="entry name" value="N-ACETYLTRANSFERASE"/>
    <property type="match status" value="1"/>
</dbReference>
<dbReference type="Gene3D" id="3.40.630.30">
    <property type="match status" value="1"/>
</dbReference>
<evidence type="ECO:0000256" key="1">
    <source>
        <dbReference type="ARBA" id="ARBA00022679"/>
    </source>
</evidence>
<dbReference type="Proteomes" id="UP000186878">
    <property type="component" value="Unassembled WGS sequence"/>
</dbReference>
<dbReference type="CDD" id="cd04301">
    <property type="entry name" value="NAT_SF"/>
    <property type="match status" value="1"/>
</dbReference>
<organism evidence="4 5">
    <name type="scientific">Salinicola socius</name>
    <dbReference type="NCBI Taxonomy" id="404433"/>
    <lineage>
        <taxon>Bacteria</taxon>
        <taxon>Pseudomonadati</taxon>
        <taxon>Pseudomonadota</taxon>
        <taxon>Gammaproteobacteria</taxon>
        <taxon>Oceanospirillales</taxon>
        <taxon>Halomonadaceae</taxon>
        <taxon>Salinicola</taxon>
    </lineage>
</organism>
<dbReference type="RefSeq" id="WP_075570840.1">
    <property type="nucleotide sequence ID" value="NZ_MSDO01000021.1"/>
</dbReference>
<evidence type="ECO:0000256" key="2">
    <source>
        <dbReference type="ARBA" id="ARBA00023315"/>
    </source>
</evidence>
<keyword evidence="2" id="KW-0012">Acyltransferase</keyword>
<proteinExistence type="predicted"/>
<feature type="domain" description="N-acetyltransferase" evidence="3">
    <location>
        <begin position="10"/>
        <end position="181"/>
    </location>
</feature>
<dbReference type="PANTHER" id="PTHR43072:SF23">
    <property type="entry name" value="UPF0039 PROTEIN C11D3.02C"/>
    <property type="match status" value="1"/>
</dbReference>
<evidence type="ECO:0000259" key="3">
    <source>
        <dbReference type="PROSITE" id="PS51186"/>
    </source>
</evidence>
<sequence>MTERQRREAIVVRRATQGDAESIATIHVDAWRHNYRGLIDDDTLARRDFDSRLGTWRRELELGAEVLVAVQRQAVVGWARVGAFRHPPETRPDVRSTTQGWAEIHGLYVSPSAQRCGVGSRLLREADSVFTARCFRNVGLWAFANNLAAIRFYESCGFSDQKLDQNFEINGQPLVERLLARRL</sequence>
<dbReference type="OrthoDB" id="5292888at2"/>
<evidence type="ECO:0000313" key="4">
    <source>
        <dbReference type="EMBL" id="OLO03495.1"/>
    </source>
</evidence>
<gene>
    <name evidence="4" type="ORF">BTW07_14225</name>
</gene>
<dbReference type="AlphaFoldDB" id="A0A1Q8SPZ0"/>
<dbReference type="EMBL" id="MSDO01000021">
    <property type="protein sequence ID" value="OLO03495.1"/>
    <property type="molecule type" value="Genomic_DNA"/>
</dbReference>
<name>A0A1Q8SPZ0_9GAMM</name>
<protein>
    <recommendedName>
        <fullName evidence="3">N-acetyltransferase domain-containing protein</fullName>
    </recommendedName>
</protein>
<comment type="caution">
    <text evidence="4">The sequence shown here is derived from an EMBL/GenBank/DDBJ whole genome shotgun (WGS) entry which is preliminary data.</text>
</comment>
<keyword evidence="5" id="KW-1185">Reference proteome</keyword>
<dbReference type="Pfam" id="PF00583">
    <property type="entry name" value="Acetyltransf_1"/>
    <property type="match status" value="1"/>
</dbReference>
<accession>A0A1Q8SPZ0</accession>
<dbReference type="InterPro" id="IPR016181">
    <property type="entry name" value="Acyl_CoA_acyltransferase"/>
</dbReference>
<dbReference type="SUPFAM" id="SSF55729">
    <property type="entry name" value="Acyl-CoA N-acyltransferases (Nat)"/>
    <property type="match status" value="1"/>
</dbReference>
<dbReference type="GO" id="GO:0016747">
    <property type="term" value="F:acyltransferase activity, transferring groups other than amino-acyl groups"/>
    <property type="evidence" value="ECO:0007669"/>
    <property type="project" value="InterPro"/>
</dbReference>
<dbReference type="STRING" id="404433.BTW07_14225"/>
<reference evidence="4 5" key="1">
    <citation type="submission" date="2016-12" db="EMBL/GenBank/DDBJ databases">
        <title>Draft genome sequences of strains Salinicola socius SMB35, Salinicola sp. MH3R3-1 and Chromohalobacter sp. SMB17 from the Verkhnekamsk potash mining region of Russia.</title>
        <authorList>
            <person name="Mavrodi D.V."/>
            <person name="Olsson B.E."/>
            <person name="Korsakova E.S."/>
            <person name="Pyankova A."/>
            <person name="Mavrodi O.V."/>
            <person name="Plotnikova E.G."/>
        </authorList>
    </citation>
    <scope>NUCLEOTIDE SEQUENCE [LARGE SCALE GENOMIC DNA]</scope>
    <source>
        <strain evidence="4 5">SMB35</strain>
    </source>
</reference>
<evidence type="ECO:0000313" key="5">
    <source>
        <dbReference type="Proteomes" id="UP000186878"/>
    </source>
</evidence>